<evidence type="ECO:0000313" key="3">
    <source>
        <dbReference type="WBParaSite" id="nRc.2.0.1.t31867-RA"/>
    </source>
</evidence>
<accession>A0A915JZM9</accession>
<proteinExistence type="predicted"/>
<dbReference type="WBParaSite" id="nRc.2.0.1.t31867-RA">
    <property type="protein sequence ID" value="nRc.2.0.1.t31867-RA"/>
    <property type="gene ID" value="nRc.2.0.1.g31867"/>
</dbReference>
<evidence type="ECO:0000256" key="1">
    <source>
        <dbReference type="SAM" id="MobiDB-lite"/>
    </source>
</evidence>
<dbReference type="Proteomes" id="UP000887565">
    <property type="component" value="Unplaced"/>
</dbReference>
<feature type="compositionally biased region" description="Low complexity" evidence="1">
    <location>
        <begin position="80"/>
        <end position="94"/>
    </location>
</feature>
<dbReference type="AlphaFoldDB" id="A0A915JZM9"/>
<protein>
    <submittedName>
        <fullName evidence="3">Uncharacterized protein</fullName>
    </submittedName>
</protein>
<sequence length="110" mass="12043">TVAAAAAAPSKPIFSKSFDSSTNVLDESTTPVKLKNRTADFSPNRSLSPGAYLNRSQNAAAKNLNKSSSEKTSKQEQKRQQQQQQEKQQQQQQQGVSFPGDYHFVATAQV</sequence>
<keyword evidence="2" id="KW-1185">Reference proteome</keyword>
<feature type="compositionally biased region" description="Polar residues" evidence="1">
    <location>
        <begin position="17"/>
        <end position="31"/>
    </location>
</feature>
<evidence type="ECO:0000313" key="2">
    <source>
        <dbReference type="Proteomes" id="UP000887565"/>
    </source>
</evidence>
<reference evidence="3" key="1">
    <citation type="submission" date="2022-11" db="UniProtKB">
        <authorList>
            <consortium name="WormBaseParasite"/>
        </authorList>
    </citation>
    <scope>IDENTIFICATION</scope>
</reference>
<feature type="region of interest" description="Disordered" evidence="1">
    <location>
        <begin position="1"/>
        <end position="110"/>
    </location>
</feature>
<organism evidence="2 3">
    <name type="scientific">Romanomermis culicivorax</name>
    <name type="common">Nematode worm</name>
    <dbReference type="NCBI Taxonomy" id="13658"/>
    <lineage>
        <taxon>Eukaryota</taxon>
        <taxon>Metazoa</taxon>
        <taxon>Ecdysozoa</taxon>
        <taxon>Nematoda</taxon>
        <taxon>Enoplea</taxon>
        <taxon>Dorylaimia</taxon>
        <taxon>Mermithida</taxon>
        <taxon>Mermithoidea</taxon>
        <taxon>Mermithidae</taxon>
        <taxon>Romanomermis</taxon>
    </lineage>
</organism>
<feature type="compositionally biased region" description="Basic and acidic residues" evidence="1">
    <location>
        <begin position="68"/>
        <end position="79"/>
    </location>
</feature>
<name>A0A915JZM9_ROMCU</name>